<feature type="transmembrane region" description="Helical" evidence="4">
    <location>
        <begin position="145"/>
        <end position="166"/>
    </location>
</feature>
<dbReference type="Proteomes" id="UP000824265">
    <property type="component" value="Unassembled WGS sequence"/>
</dbReference>
<keyword evidence="3" id="KW-0175">Coiled coil</keyword>
<evidence type="ECO:0000259" key="5">
    <source>
        <dbReference type="PROSITE" id="PS50111"/>
    </source>
</evidence>
<dbReference type="PROSITE" id="PS50111">
    <property type="entry name" value="CHEMOTAXIS_TRANSDUC_2"/>
    <property type="match status" value="1"/>
</dbReference>
<gene>
    <name evidence="6" type="ORF">H9742_07650</name>
</gene>
<feature type="transmembrane region" description="Helical" evidence="4">
    <location>
        <begin position="40"/>
        <end position="59"/>
    </location>
</feature>
<sequence>MKFSEKAYANKAAITGHTVIDVVLLAAYVIEWVKGARSGGYLLIIACFMILPLIAEWILYARDRESKVVRHIMGTTYSLFYIFAIFTTSSPVAFAYALPMYMVITLYMDTAYCAAIASGGFLANVACVIYQAVTAGYGADEIKNAEIQLACMALTGIYMVTATVGIRKSHRANIQEIQMQQAKTDQLLQNVLQVSDRMSEGVAAAADKMVLVKESVEHIRSSMQEVSAGSNESAQSIQNQMQKTEQIQNYIGKVQDTADFIRQNVSDTARKAEEGKNQMDSLALQVEKAMNANRQVQDKMQELRDYTERMNTIIETITSIAGSTGMLALNASIEAARAGEAGRGFAVVAGQISGLANQTKTATVDITELIENIHKELEDVFGAVNVVMESNRANADSARVVQENFGNIAQGTQDIAQQTGELTGVVKELGAANGQIVESIQTLSAITEEVSAHANETYEACEENGKLVEKAVDIVQELSRDAELLRSSR</sequence>
<keyword evidence="4" id="KW-0812">Transmembrane</keyword>
<dbReference type="AlphaFoldDB" id="A0A9D1R796"/>
<feature type="transmembrane region" description="Helical" evidence="4">
    <location>
        <begin position="12"/>
        <end position="33"/>
    </location>
</feature>
<comment type="caution">
    <text evidence="6">The sequence shown here is derived from an EMBL/GenBank/DDBJ whole genome shotgun (WGS) entry which is preliminary data.</text>
</comment>
<accession>A0A9D1R796</accession>
<feature type="transmembrane region" description="Helical" evidence="4">
    <location>
        <begin position="110"/>
        <end position="133"/>
    </location>
</feature>
<feature type="coiled-coil region" evidence="3">
    <location>
        <begin position="272"/>
        <end position="309"/>
    </location>
</feature>
<keyword evidence="4" id="KW-0472">Membrane</keyword>
<evidence type="ECO:0000256" key="3">
    <source>
        <dbReference type="SAM" id="Coils"/>
    </source>
</evidence>
<evidence type="ECO:0000256" key="2">
    <source>
        <dbReference type="PROSITE-ProRule" id="PRU00284"/>
    </source>
</evidence>
<dbReference type="Gene3D" id="1.10.287.950">
    <property type="entry name" value="Methyl-accepting chemotaxis protein"/>
    <property type="match status" value="1"/>
</dbReference>
<keyword evidence="4" id="KW-1133">Transmembrane helix</keyword>
<dbReference type="SMART" id="SM00283">
    <property type="entry name" value="MA"/>
    <property type="match status" value="1"/>
</dbReference>
<keyword evidence="1 2" id="KW-0807">Transducer</keyword>
<dbReference type="SUPFAM" id="SSF58104">
    <property type="entry name" value="Methyl-accepting chemotaxis protein (MCP) signaling domain"/>
    <property type="match status" value="1"/>
</dbReference>
<proteinExistence type="predicted"/>
<dbReference type="GO" id="GO:0016020">
    <property type="term" value="C:membrane"/>
    <property type="evidence" value="ECO:0007669"/>
    <property type="project" value="InterPro"/>
</dbReference>
<dbReference type="EMBL" id="DXGH01000041">
    <property type="protein sequence ID" value="HIW81382.1"/>
    <property type="molecule type" value="Genomic_DNA"/>
</dbReference>
<feature type="transmembrane region" description="Helical" evidence="4">
    <location>
        <begin position="79"/>
        <end position="98"/>
    </location>
</feature>
<evidence type="ECO:0000313" key="7">
    <source>
        <dbReference type="Proteomes" id="UP000824265"/>
    </source>
</evidence>
<evidence type="ECO:0000313" key="6">
    <source>
        <dbReference type="EMBL" id="HIW81382.1"/>
    </source>
</evidence>
<evidence type="ECO:0000256" key="1">
    <source>
        <dbReference type="ARBA" id="ARBA00023224"/>
    </source>
</evidence>
<name>A0A9D1R796_9FIRM</name>
<dbReference type="PANTHER" id="PTHR32089:SF112">
    <property type="entry name" value="LYSOZYME-LIKE PROTEIN-RELATED"/>
    <property type="match status" value="1"/>
</dbReference>
<protein>
    <recommendedName>
        <fullName evidence="5">Methyl-accepting transducer domain-containing protein</fullName>
    </recommendedName>
</protein>
<dbReference type="PANTHER" id="PTHR32089">
    <property type="entry name" value="METHYL-ACCEPTING CHEMOTAXIS PROTEIN MCPB"/>
    <property type="match status" value="1"/>
</dbReference>
<dbReference type="Pfam" id="PF00015">
    <property type="entry name" value="MCPsignal"/>
    <property type="match status" value="1"/>
</dbReference>
<reference evidence="6" key="2">
    <citation type="submission" date="2021-04" db="EMBL/GenBank/DDBJ databases">
        <authorList>
            <person name="Gilroy R."/>
        </authorList>
    </citation>
    <scope>NUCLEOTIDE SEQUENCE</scope>
    <source>
        <strain evidence="6">CHK195-6426</strain>
    </source>
</reference>
<organism evidence="6 7">
    <name type="scientific">Candidatus Acetatifactor stercoripullorum</name>
    <dbReference type="NCBI Taxonomy" id="2838414"/>
    <lineage>
        <taxon>Bacteria</taxon>
        <taxon>Bacillati</taxon>
        <taxon>Bacillota</taxon>
        <taxon>Clostridia</taxon>
        <taxon>Lachnospirales</taxon>
        <taxon>Lachnospiraceae</taxon>
        <taxon>Acetatifactor</taxon>
    </lineage>
</organism>
<dbReference type="GO" id="GO:0007165">
    <property type="term" value="P:signal transduction"/>
    <property type="evidence" value="ECO:0007669"/>
    <property type="project" value="UniProtKB-KW"/>
</dbReference>
<feature type="domain" description="Methyl-accepting transducer" evidence="5">
    <location>
        <begin position="208"/>
        <end position="444"/>
    </location>
</feature>
<evidence type="ECO:0000256" key="4">
    <source>
        <dbReference type="SAM" id="Phobius"/>
    </source>
</evidence>
<dbReference type="InterPro" id="IPR004089">
    <property type="entry name" value="MCPsignal_dom"/>
</dbReference>
<reference evidence="6" key="1">
    <citation type="journal article" date="2021" name="PeerJ">
        <title>Extensive microbial diversity within the chicken gut microbiome revealed by metagenomics and culture.</title>
        <authorList>
            <person name="Gilroy R."/>
            <person name="Ravi A."/>
            <person name="Getino M."/>
            <person name="Pursley I."/>
            <person name="Horton D.L."/>
            <person name="Alikhan N.F."/>
            <person name="Baker D."/>
            <person name="Gharbi K."/>
            <person name="Hall N."/>
            <person name="Watson M."/>
            <person name="Adriaenssens E.M."/>
            <person name="Foster-Nyarko E."/>
            <person name="Jarju S."/>
            <person name="Secka A."/>
            <person name="Antonio M."/>
            <person name="Oren A."/>
            <person name="Chaudhuri R.R."/>
            <person name="La Ragione R."/>
            <person name="Hildebrand F."/>
            <person name="Pallen M.J."/>
        </authorList>
    </citation>
    <scope>NUCLEOTIDE SEQUENCE</scope>
    <source>
        <strain evidence="6">CHK195-6426</strain>
    </source>
</reference>